<feature type="domain" description="Pycsar effector protein" evidence="9">
    <location>
        <begin position="20"/>
        <end position="155"/>
    </location>
</feature>
<evidence type="ECO:0000313" key="11">
    <source>
        <dbReference type="Proteomes" id="UP000219612"/>
    </source>
</evidence>
<dbReference type="GO" id="GO:0005886">
    <property type="term" value="C:plasma membrane"/>
    <property type="evidence" value="ECO:0007669"/>
    <property type="project" value="UniProtKB-SubCell"/>
</dbReference>
<feature type="transmembrane region" description="Helical" evidence="8">
    <location>
        <begin position="62"/>
        <end position="83"/>
    </location>
</feature>
<evidence type="ECO:0000256" key="5">
    <source>
        <dbReference type="ARBA" id="ARBA00022989"/>
    </source>
</evidence>
<dbReference type="EMBL" id="OBDY01000001">
    <property type="protein sequence ID" value="SNY09814.1"/>
    <property type="molecule type" value="Genomic_DNA"/>
</dbReference>
<dbReference type="Proteomes" id="UP000219612">
    <property type="component" value="Unassembled WGS sequence"/>
</dbReference>
<keyword evidence="7 8" id="KW-0472">Membrane</keyword>
<accession>A0A285FGC5</accession>
<reference evidence="11" key="1">
    <citation type="submission" date="2017-09" db="EMBL/GenBank/DDBJ databases">
        <authorList>
            <person name="Varghese N."/>
            <person name="Submissions S."/>
        </authorList>
    </citation>
    <scope>NUCLEOTIDE SEQUENCE [LARGE SCALE GENOMIC DNA]</scope>
    <source>
        <strain evidence="11">CGMCC 4.6857</strain>
    </source>
</reference>
<evidence type="ECO:0000256" key="2">
    <source>
        <dbReference type="ARBA" id="ARBA00022475"/>
    </source>
</evidence>
<evidence type="ECO:0000313" key="10">
    <source>
        <dbReference type="EMBL" id="SNY09814.1"/>
    </source>
</evidence>
<evidence type="ECO:0000259" key="9">
    <source>
        <dbReference type="Pfam" id="PF18967"/>
    </source>
</evidence>
<keyword evidence="4" id="KW-0547">Nucleotide-binding</keyword>
<gene>
    <name evidence="10" type="ORF">SAMN05421748_101902</name>
</gene>
<keyword evidence="2" id="KW-1003">Cell membrane</keyword>
<comment type="subcellular location">
    <subcellularLocation>
        <location evidence="1">Cell membrane</location>
    </subcellularLocation>
</comment>
<proteinExistence type="predicted"/>
<feature type="transmembrane region" description="Helical" evidence="8">
    <location>
        <begin position="139"/>
        <end position="159"/>
    </location>
</feature>
<keyword evidence="5 8" id="KW-1133">Transmembrane helix</keyword>
<name>A0A285FGC5_9ACTN</name>
<organism evidence="10 11">
    <name type="scientific">Paractinoplanes atraurantiacus</name>
    <dbReference type="NCBI Taxonomy" id="1036182"/>
    <lineage>
        <taxon>Bacteria</taxon>
        <taxon>Bacillati</taxon>
        <taxon>Actinomycetota</taxon>
        <taxon>Actinomycetes</taxon>
        <taxon>Micromonosporales</taxon>
        <taxon>Micromonosporaceae</taxon>
        <taxon>Paractinoplanes</taxon>
    </lineage>
</organism>
<dbReference type="AlphaFoldDB" id="A0A285FGC5"/>
<evidence type="ECO:0000256" key="7">
    <source>
        <dbReference type="ARBA" id="ARBA00023136"/>
    </source>
</evidence>
<evidence type="ECO:0000256" key="3">
    <source>
        <dbReference type="ARBA" id="ARBA00022692"/>
    </source>
</evidence>
<keyword evidence="11" id="KW-1185">Reference proteome</keyword>
<sequence>MNDIHTYQINTERDAFAQPMADVQAQLARVDTKASILTALGLASLTALAAICTKANLHPASIVGVVCTVLLISSALLLLGMAIRPNLDGNSGFVRYAAIPHFRSLISDLYAYSTEEERAKQLHLMARSAYLKYWRVRRAVDTFGCALATAGLTAILIGLGW</sequence>
<evidence type="ECO:0000256" key="8">
    <source>
        <dbReference type="SAM" id="Phobius"/>
    </source>
</evidence>
<dbReference type="InterPro" id="IPR043760">
    <property type="entry name" value="PycTM_dom"/>
</dbReference>
<dbReference type="RefSeq" id="WP_097318132.1">
    <property type="nucleotide sequence ID" value="NZ_OBDY01000001.1"/>
</dbReference>
<feature type="transmembrane region" description="Helical" evidence="8">
    <location>
        <begin position="36"/>
        <end position="56"/>
    </location>
</feature>
<evidence type="ECO:0000256" key="6">
    <source>
        <dbReference type="ARBA" id="ARBA00023118"/>
    </source>
</evidence>
<dbReference type="OrthoDB" id="3298165at2"/>
<evidence type="ECO:0000256" key="1">
    <source>
        <dbReference type="ARBA" id="ARBA00004236"/>
    </source>
</evidence>
<dbReference type="Pfam" id="PF18967">
    <property type="entry name" value="PycTM"/>
    <property type="match status" value="1"/>
</dbReference>
<evidence type="ECO:0000256" key="4">
    <source>
        <dbReference type="ARBA" id="ARBA00022741"/>
    </source>
</evidence>
<keyword evidence="3 8" id="KW-0812">Transmembrane</keyword>
<protein>
    <recommendedName>
        <fullName evidence="9">Pycsar effector protein domain-containing protein</fullName>
    </recommendedName>
</protein>
<dbReference type="GO" id="GO:0051607">
    <property type="term" value="P:defense response to virus"/>
    <property type="evidence" value="ECO:0007669"/>
    <property type="project" value="UniProtKB-KW"/>
</dbReference>
<dbReference type="GO" id="GO:0000166">
    <property type="term" value="F:nucleotide binding"/>
    <property type="evidence" value="ECO:0007669"/>
    <property type="project" value="UniProtKB-KW"/>
</dbReference>
<keyword evidence="6" id="KW-0051">Antiviral defense</keyword>